<dbReference type="EMBL" id="CALLCH030000020">
    <property type="protein sequence ID" value="CAI4219532.1"/>
    <property type="molecule type" value="Genomic_DNA"/>
</dbReference>
<comment type="similarity">
    <text evidence="2">Belongs to the mitochondrion-specific ribosomal protein mL67 family.</text>
</comment>
<dbReference type="GO" id="GO:0005840">
    <property type="term" value="C:ribosome"/>
    <property type="evidence" value="ECO:0007669"/>
    <property type="project" value="UniProtKB-KW"/>
</dbReference>
<sequence length="211" mass="24722">MSIRQGHYKSRFRQPQPELSGYAEGHGERIWVFHQVRTHQIVYSHSHVLDAHKALKQIPFAGKKTRPAKIRKDLWRPLAVLEFPKGMGAVGRSVFAKLREFRRRHELEWEDDVYFEMRPDGNRRVLTRQQRGLKIHEQLPNAVADMAAVLSGIGKSNKMWLEAPPRKRPQPRLETRRARATIFWSNGIFKHHARDWTPNVIHGAMDDTMKD</sequence>
<dbReference type="PANTHER" id="PTHR28184">
    <property type="entry name" value="MITOCHONDRIAL HOMOLOGOUS RECOMBINATION PROTEIN 1"/>
    <property type="match status" value="1"/>
</dbReference>
<accession>A0A9P1HAA6</accession>
<evidence type="ECO:0000256" key="3">
    <source>
        <dbReference type="ARBA" id="ARBA00022980"/>
    </source>
</evidence>
<dbReference type="GO" id="GO:1990904">
    <property type="term" value="C:ribonucleoprotein complex"/>
    <property type="evidence" value="ECO:0007669"/>
    <property type="project" value="UniProtKB-KW"/>
</dbReference>
<comment type="caution">
    <text evidence="9">The sequence shown here is derived from an EMBL/GenBank/DDBJ whole genome shotgun (WGS) entry which is preliminary data.</text>
</comment>
<dbReference type="GO" id="GO:0000150">
    <property type="term" value="F:DNA strand exchange activity"/>
    <property type="evidence" value="ECO:0007669"/>
    <property type="project" value="InterPro"/>
</dbReference>
<evidence type="ECO:0000313" key="10">
    <source>
        <dbReference type="Proteomes" id="UP000838763"/>
    </source>
</evidence>
<reference evidence="9" key="1">
    <citation type="submission" date="2022-11" db="EMBL/GenBank/DDBJ databases">
        <authorList>
            <person name="Scott C."/>
            <person name="Bruce N."/>
        </authorList>
    </citation>
    <scope>NUCLEOTIDE SEQUENCE</scope>
</reference>
<dbReference type="GO" id="GO:0003735">
    <property type="term" value="F:structural constituent of ribosome"/>
    <property type="evidence" value="ECO:0007669"/>
    <property type="project" value="TreeGrafter"/>
</dbReference>
<comment type="subcellular location">
    <subcellularLocation>
        <location evidence="1">Mitochondrion</location>
    </subcellularLocation>
</comment>
<gene>
    <name evidence="9" type="ORF">PPNO1_LOCUS9089</name>
</gene>
<evidence type="ECO:0000256" key="8">
    <source>
        <dbReference type="ARBA" id="ARBA00035185"/>
    </source>
</evidence>
<dbReference type="AlphaFoldDB" id="A0A9P1HAA6"/>
<keyword evidence="6" id="KW-0804">Transcription</keyword>
<dbReference type="PANTHER" id="PTHR28184:SF1">
    <property type="entry name" value="LARGE RIBOSOMAL SUBUNIT PROTEIN ML67"/>
    <property type="match status" value="1"/>
</dbReference>
<evidence type="ECO:0000256" key="5">
    <source>
        <dbReference type="ARBA" id="ARBA00023128"/>
    </source>
</evidence>
<evidence type="ECO:0000256" key="6">
    <source>
        <dbReference type="ARBA" id="ARBA00023163"/>
    </source>
</evidence>
<proteinExistence type="inferred from homology"/>
<keyword evidence="3" id="KW-0689">Ribosomal protein</keyword>
<keyword evidence="4" id="KW-0805">Transcription regulation</keyword>
<evidence type="ECO:0000256" key="7">
    <source>
        <dbReference type="ARBA" id="ARBA00023274"/>
    </source>
</evidence>
<organism evidence="9 10">
    <name type="scientific">Parascedosporium putredinis</name>
    <dbReference type="NCBI Taxonomy" id="1442378"/>
    <lineage>
        <taxon>Eukaryota</taxon>
        <taxon>Fungi</taxon>
        <taxon>Dikarya</taxon>
        <taxon>Ascomycota</taxon>
        <taxon>Pezizomycotina</taxon>
        <taxon>Sordariomycetes</taxon>
        <taxon>Hypocreomycetidae</taxon>
        <taxon>Microascales</taxon>
        <taxon>Microascaceae</taxon>
        <taxon>Parascedosporium</taxon>
    </lineage>
</organism>
<dbReference type="Pfam" id="PF12829">
    <property type="entry name" value="Mhr1"/>
    <property type="match status" value="1"/>
</dbReference>
<dbReference type="GO" id="GO:0003697">
    <property type="term" value="F:single-stranded DNA binding"/>
    <property type="evidence" value="ECO:0007669"/>
    <property type="project" value="InterPro"/>
</dbReference>
<name>A0A9P1HAA6_9PEZI</name>
<protein>
    <recommendedName>
        <fullName evidence="8">Large ribosomal subunit protein mL67</fullName>
    </recommendedName>
</protein>
<evidence type="ECO:0000256" key="1">
    <source>
        <dbReference type="ARBA" id="ARBA00004173"/>
    </source>
</evidence>
<dbReference type="GO" id="GO:0005739">
    <property type="term" value="C:mitochondrion"/>
    <property type="evidence" value="ECO:0007669"/>
    <property type="project" value="UniProtKB-SubCell"/>
</dbReference>
<dbReference type="Proteomes" id="UP000838763">
    <property type="component" value="Unassembled WGS sequence"/>
</dbReference>
<evidence type="ECO:0000256" key="4">
    <source>
        <dbReference type="ARBA" id="ARBA00023015"/>
    </source>
</evidence>
<dbReference type="InterPro" id="IPR024629">
    <property type="entry name" value="Ribosomal_mL67"/>
</dbReference>
<evidence type="ECO:0000313" key="9">
    <source>
        <dbReference type="EMBL" id="CAI4219532.1"/>
    </source>
</evidence>
<keyword evidence="10" id="KW-1185">Reference proteome</keyword>
<dbReference type="OrthoDB" id="5333655at2759"/>
<keyword evidence="7" id="KW-0687">Ribonucleoprotein</keyword>
<keyword evidence="5" id="KW-0496">Mitochondrion</keyword>
<evidence type="ECO:0000256" key="2">
    <source>
        <dbReference type="ARBA" id="ARBA00010741"/>
    </source>
</evidence>